<comment type="caution">
    <text evidence="8">The sequence shown here is derived from an EMBL/GenBank/DDBJ whole genome shotgun (WGS) entry which is preliminary data.</text>
</comment>
<dbReference type="Pfam" id="PF20684">
    <property type="entry name" value="Fung_rhodopsin"/>
    <property type="match status" value="1"/>
</dbReference>
<evidence type="ECO:0000256" key="2">
    <source>
        <dbReference type="ARBA" id="ARBA00022692"/>
    </source>
</evidence>
<keyword evidence="2 6" id="KW-0812">Transmembrane</keyword>
<feature type="transmembrane region" description="Helical" evidence="6">
    <location>
        <begin position="122"/>
        <end position="149"/>
    </location>
</feature>
<feature type="domain" description="Rhodopsin" evidence="7">
    <location>
        <begin position="62"/>
        <end position="303"/>
    </location>
</feature>
<organism evidence="8 9">
    <name type="scientific">Colletotrichum trifolii</name>
    <dbReference type="NCBI Taxonomy" id="5466"/>
    <lineage>
        <taxon>Eukaryota</taxon>
        <taxon>Fungi</taxon>
        <taxon>Dikarya</taxon>
        <taxon>Ascomycota</taxon>
        <taxon>Pezizomycotina</taxon>
        <taxon>Sordariomycetes</taxon>
        <taxon>Hypocreomycetidae</taxon>
        <taxon>Glomerellales</taxon>
        <taxon>Glomerellaceae</taxon>
        <taxon>Colletotrichum</taxon>
        <taxon>Colletotrichum orbiculare species complex</taxon>
    </lineage>
</organism>
<dbReference type="STRING" id="5466.A0A4R8QSX7"/>
<gene>
    <name evidence="8" type="ORF">CTRI78_v008675</name>
</gene>
<feature type="transmembrane region" description="Helical" evidence="6">
    <location>
        <begin position="240"/>
        <end position="261"/>
    </location>
</feature>
<protein>
    <recommendedName>
        <fullName evidence="7">Rhodopsin domain-containing protein</fullName>
    </recommendedName>
</protein>
<keyword evidence="9" id="KW-1185">Reference proteome</keyword>
<dbReference type="AlphaFoldDB" id="A0A4R8QSX7"/>
<feature type="transmembrane region" description="Helical" evidence="6">
    <location>
        <begin position="273"/>
        <end position="299"/>
    </location>
</feature>
<feature type="transmembrane region" description="Helical" evidence="6">
    <location>
        <begin position="78"/>
        <end position="98"/>
    </location>
</feature>
<dbReference type="Proteomes" id="UP000295703">
    <property type="component" value="Unassembled WGS sequence"/>
</dbReference>
<dbReference type="InterPro" id="IPR052337">
    <property type="entry name" value="SAT4-like"/>
</dbReference>
<proteinExistence type="inferred from homology"/>
<comment type="subcellular location">
    <subcellularLocation>
        <location evidence="1">Membrane</location>
        <topology evidence="1">Multi-pass membrane protein</topology>
    </subcellularLocation>
</comment>
<evidence type="ECO:0000259" key="7">
    <source>
        <dbReference type="Pfam" id="PF20684"/>
    </source>
</evidence>
<feature type="transmembrane region" description="Helical" evidence="6">
    <location>
        <begin position="210"/>
        <end position="228"/>
    </location>
</feature>
<dbReference type="EMBL" id="RYZW01000108">
    <property type="protein sequence ID" value="TDZ47136.1"/>
    <property type="molecule type" value="Genomic_DNA"/>
</dbReference>
<accession>A0A4R8QSX7</accession>
<name>A0A4R8QSX7_COLTR</name>
<evidence type="ECO:0000256" key="6">
    <source>
        <dbReference type="SAM" id="Phobius"/>
    </source>
</evidence>
<keyword evidence="4 6" id="KW-0472">Membrane</keyword>
<feature type="transmembrane region" description="Helical" evidence="6">
    <location>
        <begin position="161"/>
        <end position="190"/>
    </location>
</feature>
<comment type="similarity">
    <text evidence="5">Belongs to the SAT4 family.</text>
</comment>
<evidence type="ECO:0000313" key="8">
    <source>
        <dbReference type="EMBL" id="TDZ47136.1"/>
    </source>
</evidence>
<evidence type="ECO:0000256" key="4">
    <source>
        <dbReference type="ARBA" id="ARBA00023136"/>
    </source>
</evidence>
<keyword evidence="3 6" id="KW-1133">Transmembrane helix</keyword>
<evidence type="ECO:0000256" key="1">
    <source>
        <dbReference type="ARBA" id="ARBA00004141"/>
    </source>
</evidence>
<reference evidence="8 9" key="1">
    <citation type="submission" date="2018-12" db="EMBL/GenBank/DDBJ databases">
        <title>Genome sequence and assembly of Colletotrichum trifolii.</title>
        <authorList>
            <person name="Gan P."/>
            <person name="Shirasu K."/>
        </authorList>
    </citation>
    <scope>NUCLEOTIDE SEQUENCE [LARGE SCALE GENOMIC DNA]</scope>
    <source>
        <strain evidence="8 9">543-2</strain>
    </source>
</reference>
<dbReference type="PANTHER" id="PTHR33048">
    <property type="entry name" value="PTH11-LIKE INTEGRAL MEMBRANE PROTEIN (AFU_ORTHOLOGUE AFUA_5G11245)"/>
    <property type="match status" value="1"/>
</dbReference>
<feature type="transmembrane region" description="Helical" evidence="6">
    <location>
        <begin position="44"/>
        <end position="66"/>
    </location>
</feature>
<evidence type="ECO:0000256" key="3">
    <source>
        <dbReference type="ARBA" id="ARBA00022989"/>
    </source>
</evidence>
<dbReference type="GO" id="GO:0016020">
    <property type="term" value="C:membrane"/>
    <property type="evidence" value="ECO:0007669"/>
    <property type="project" value="UniProtKB-SubCell"/>
</dbReference>
<evidence type="ECO:0000256" key="5">
    <source>
        <dbReference type="ARBA" id="ARBA00038359"/>
    </source>
</evidence>
<dbReference type="InterPro" id="IPR049326">
    <property type="entry name" value="Rhodopsin_dom_fungi"/>
</dbReference>
<sequence>MYLEHGNGPQMLVDPVNATLTNATTTTTTTISSTNPDKSNLGSVIWAVNLTAFVLVGLLVPLRVIVRCTVTRNFFSDDVLVIIAALFTFGICSLLPIATDLGLGQHRWNIDPDVLSDDTRNLLLLIFIANVLYPCAVAFTRLSAICSFLRVIPRSSMRYTMYTAAAITAAFAFASVFAVIFQCTPVSAAWDSSMPGASCYPFIEYLHSSSSVGLALDVLLCTMPLPYIWGIKYMSTTNKVMVTVLFLFSGLACAAAVVKAVNIYQLAQDDKTYYWATWVLCSIAECTVGIVCISIPALAPLFAKCGGGGIGGGSSGRSTPAGLSRRRRGRSLHITLLRGMSMGGRAEKPRVIRPMATPWKDQLAEPAAVADFHWLKLEQVESGRHWERNGQSSKADQILGIAL</sequence>
<evidence type="ECO:0000313" key="9">
    <source>
        <dbReference type="Proteomes" id="UP000295703"/>
    </source>
</evidence>
<dbReference type="PANTHER" id="PTHR33048:SF131">
    <property type="entry name" value="INTEGRAL MEMBRANE PROTEIN"/>
    <property type="match status" value="1"/>
</dbReference>